<evidence type="ECO:0000256" key="1">
    <source>
        <dbReference type="SAM" id="SignalP"/>
    </source>
</evidence>
<reference evidence="2 3" key="1">
    <citation type="submission" date="2019-10" db="EMBL/GenBank/DDBJ databases">
        <authorList>
            <person name="Wang R."/>
        </authorList>
    </citation>
    <scope>NUCLEOTIDE SEQUENCE [LARGE SCALE GENOMIC DNA]</scope>
    <source>
        <strain evidence="2 3">ATCC 19377</strain>
    </source>
</reference>
<accession>A0A5P9XQI5</accession>
<protein>
    <recommendedName>
        <fullName evidence="4">Lipoprotein</fullName>
    </recommendedName>
</protein>
<dbReference type="RefSeq" id="WP_153940704.1">
    <property type="nucleotide sequence ID" value="NZ_CP045571.1"/>
</dbReference>
<dbReference type="InterPro" id="IPR005619">
    <property type="entry name" value="Uncharacterised_YajG"/>
</dbReference>
<dbReference type="KEGG" id="atx:GCD22_01843"/>
<keyword evidence="1" id="KW-0732">Signal</keyword>
<organism evidence="2 3">
    <name type="scientific">Acidithiobacillus thiooxidans ATCC 19377</name>
    <dbReference type="NCBI Taxonomy" id="637390"/>
    <lineage>
        <taxon>Bacteria</taxon>
        <taxon>Pseudomonadati</taxon>
        <taxon>Pseudomonadota</taxon>
        <taxon>Acidithiobacillia</taxon>
        <taxon>Acidithiobacillales</taxon>
        <taxon>Acidithiobacillaceae</taxon>
        <taxon>Acidithiobacillus</taxon>
    </lineage>
</organism>
<feature type="signal peptide" evidence="1">
    <location>
        <begin position="1"/>
        <end position="24"/>
    </location>
</feature>
<evidence type="ECO:0000313" key="3">
    <source>
        <dbReference type="Proteomes" id="UP000363590"/>
    </source>
</evidence>
<dbReference type="GeneID" id="60696169"/>
<dbReference type="AlphaFoldDB" id="A0A5P9XQI5"/>
<dbReference type="EMBL" id="CP045571">
    <property type="protein sequence ID" value="QFX96122.1"/>
    <property type="molecule type" value="Genomic_DNA"/>
</dbReference>
<evidence type="ECO:0000313" key="2">
    <source>
        <dbReference type="EMBL" id="QFX96122.1"/>
    </source>
</evidence>
<dbReference type="Proteomes" id="UP000363590">
    <property type="component" value="Chromosome"/>
</dbReference>
<dbReference type="PROSITE" id="PS51257">
    <property type="entry name" value="PROKAR_LIPOPROTEIN"/>
    <property type="match status" value="1"/>
</dbReference>
<gene>
    <name evidence="2" type="ORF">GCD22_01843</name>
</gene>
<feature type="chain" id="PRO_5024385740" description="Lipoprotein" evidence="1">
    <location>
        <begin position="25"/>
        <end position="200"/>
    </location>
</feature>
<name>A0A5P9XQI5_ACITH</name>
<sequence>MNTNIKTAAKLAAFAGAFALTGCAFVPDTVHPTYTPPANVTKVPGADKVVVDVIVKNEKKHKDGQVSWIKNGYDMDAAGVYMHVSKNFKDAFDKALSAHGFRIGTNGDRTVDVVVHKFFIKETNDFSGMFYSGESVISIVVKNKESNPLFMKKFVVDMKKIKLGSSWSFSGHHREAATIFLDDVVNRITSDNTMIKSLIG</sequence>
<evidence type="ECO:0008006" key="4">
    <source>
        <dbReference type="Google" id="ProtNLM"/>
    </source>
</evidence>
<dbReference type="Pfam" id="PF03923">
    <property type="entry name" value="Lipoprotein_16"/>
    <property type="match status" value="1"/>
</dbReference>
<proteinExistence type="predicted"/>